<dbReference type="SUPFAM" id="SSF55073">
    <property type="entry name" value="Nucleotide cyclase"/>
    <property type="match status" value="1"/>
</dbReference>
<evidence type="ECO:0000313" key="5">
    <source>
        <dbReference type="EMBL" id="NGZ88362.1"/>
    </source>
</evidence>
<dbReference type="Gene3D" id="3.30.70.270">
    <property type="match status" value="1"/>
</dbReference>
<dbReference type="SUPFAM" id="SSF63829">
    <property type="entry name" value="Calcium-dependent phosphotriesterase"/>
    <property type="match status" value="3"/>
</dbReference>
<dbReference type="NCBIfam" id="TIGR00254">
    <property type="entry name" value="GGDEF"/>
    <property type="match status" value="1"/>
</dbReference>
<dbReference type="InterPro" id="IPR043128">
    <property type="entry name" value="Rev_trsase/Diguanyl_cyclase"/>
</dbReference>
<comment type="caution">
    <text evidence="5">The sequence shown here is derived from an EMBL/GenBank/DDBJ whole genome shotgun (WGS) entry which is preliminary data.</text>
</comment>
<feature type="signal peptide" evidence="3">
    <location>
        <begin position="1"/>
        <end position="28"/>
    </location>
</feature>
<sequence>MPRMSLRPTLRLLLCAALACGHAGTPQAAPRPLAFTAVDSLGADSRAILSILQDKQGFVWIGTIEGGLFRHDGHKQVRYLNDPSDPRSLPGGRVTSLYEDEAGRLWVGTDEGMARFDPASNAFTRYSPVDPAANVPANARIVRRIVSDYRGGMWVGTWGGLHHFDPRSGRFVSHVHDDAKPDSLTYNDINAVAVDNKGGVWAATWPGGIDYLAPGATGFQHFRVDDAAQPNPKANDVRALYFDSAATLWIGSADGLVTWKAGQPWESRQALPVLAKRVTDIDEDRAGDMWISTRTSGLLRWDRERRQFQSYRHRAEDAHSLNSDAINTTMRDRSGTMWVGSLTDGVSRANLGNHGFERFVPRDIDPDFVKSSNFVRSVAPAADNRLWLALDDGLALFDPAERKMVRSYKGDNKRPGALSSNVIYSMYQAPEGTLWVGTSEGLNRLDKPDDPFKVIHFGSKTTDFINAIAPGRGGVLWLATGTALLRYDPAGGAVRSYAHDPQDADSRSVDGATTVLEDGAGRVWSGEFYRGGGLDMRDPATGKFRHFRLDPNDAASLSSDRVSSLHQDGDGSLWVGTSKGLNHITQLKDGSYHVKRIGDKSELGTRLIEAIRSDRNGMIWVTTAAGMSKIDPVSNIVTEYAVEDGLTEGFYMDSAANSGNGLLYFGSSSGVTAVNPAIHSSASRPPQLAVTDIRVLNRSLGGKNPPQDVLLQGTLTQPRSLTLPWIANTISIEFAALHYAEPRRNAYTYWLEGFDKAPVQADAGHPVATYTNLAPGKYRFHLQGTNNKGVASRDEIVLPITITPPASQTWWARAALALLALALLALLYRWGVRRLARRARQLETLLTERTDALKKAQHKLANLSATDTLTGIANRRCFDDQLAREWRRAAREERMMAVGLVELDNFGAYTEHNGQPGADDALRRVAHALNGSVQRAGDLVARYGASQFAFLAPGTGGAEAMLMAHRMEAAVKALGLSNAKSGSMLSLSVGVAAQTAEPDGRADDLMLAADQALYHARAAGGRRSMLAADEGQAQPV</sequence>
<dbReference type="Pfam" id="PF07494">
    <property type="entry name" value="Reg_prop"/>
    <property type="match status" value="4"/>
</dbReference>
<dbReference type="Pfam" id="PF07495">
    <property type="entry name" value="Y_Y_Y"/>
    <property type="match status" value="1"/>
</dbReference>
<keyword evidence="2" id="KW-1133">Transmembrane helix</keyword>
<reference evidence="6" key="2">
    <citation type="submission" date="2023-07" db="EMBL/GenBank/DDBJ databases">
        <title>Duganella aceri sp. nov., isolated from tree sap.</title>
        <authorList>
            <person name="Kim I.S."/>
        </authorList>
    </citation>
    <scope>NUCLEOTIDE SEQUENCE [LARGE SCALE GENOMIC DNA]</scope>
    <source>
        <strain evidence="6">SAP-35</strain>
    </source>
</reference>
<protein>
    <submittedName>
        <fullName evidence="5">Diguanylate cyclase</fullName>
    </submittedName>
</protein>
<dbReference type="CDD" id="cd01949">
    <property type="entry name" value="GGDEF"/>
    <property type="match status" value="1"/>
</dbReference>
<reference evidence="5 6" key="1">
    <citation type="submission" date="2020-01" db="EMBL/GenBank/DDBJ databases">
        <authorList>
            <person name="Lee S.D."/>
        </authorList>
    </citation>
    <scope>NUCLEOTIDE SEQUENCE [LARGE SCALE GENOMIC DNA]</scope>
    <source>
        <strain evidence="5 6">SAP-35</strain>
    </source>
</reference>
<gene>
    <name evidence="5" type="ORF">GW587_29420</name>
</gene>
<evidence type="ECO:0000259" key="4">
    <source>
        <dbReference type="PROSITE" id="PS50887"/>
    </source>
</evidence>
<organism evidence="5 6">
    <name type="scientific">Duganella aceris</name>
    <dbReference type="NCBI Taxonomy" id="2703883"/>
    <lineage>
        <taxon>Bacteria</taxon>
        <taxon>Pseudomonadati</taxon>
        <taxon>Pseudomonadota</taxon>
        <taxon>Betaproteobacteria</taxon>
        <taxon>Burkholderiales</taxon>
        <taxon>Oxalobacteraceae</taxon>
        <taxon>Telluria group</taxon>
        <taxon>Duganella</taxon>
    </lineage>
</organism>
<evidence type="ECO:0000256" key="2">
    <source>
        <dbReference type="SAM" id="Phobius"/>
    </source>
</evidence>
<dbReference type="InterPro" id="IPR000160">
    <property type="entry name" value="GGDEF_dom"/>
</dbReference>
<feature type="chain" id="PRO_5047032670" evidence="3">
    <location>
        <begin position="29"/>
        <end position="1036"/>
    </location>
</feature>
<dbReference type="Gene3D" id="2.60.40.10">
    <property type="entry name" value="Immunoglobulins"/>
    <property type="match status" value="1"/>
</dbReference>
<proteinExistence type="predicted"/>
<dbReference type="Pfam" id="PF00990">
    <property type="entry name" value="GGDEF"/>
    <property type="match status" value="1"/>
</dbReference>
<feature type="domain" description="GGDEF" evidence="4">
    <location>
        <begin position="894"/>
        <end position="1030"/>
    </location>
</feature>
<dbReference type="PANTHER" id="PTHR43547:SF2">
    <property type="entry name" value="HYBRID SIGNAL TRANSDUCTION HISTIDINE KINASE C"/>
    <property type="match status" value="1"/>
</dbReference>
<name>A0ABX0FUH9_9BURK</name>
<keyword evidence="1" id="KW-0597">Phosphoprotein</keyword>
<keyword evidence="2" id="KW-0472">Membrane</keyword>
<keyword evidence="3" id="KW-0732">Signal</keyword>
<dbReference type="InterPro" id="IPR029787">
    <property type="entry name" value="Nucleotide_cyclase"/>
</dbReference>
<accession>A0ABX0FUH9</accession>
<keyword evidence="6" id="KW-1185">Reference proteome</keyword>
<dbReference type="InterPro" id="IPR011110">
    <property type="entry name" value="Reg_prop"/>
</dbReference>
<keyword evidence="2" id="KW-0812">Transmembrane</keyword>
<evidence type="ECO:0000313" key="6">
    <source>
        <dbReference type="Proteomes" id="UP000666369"/>
    </source>
</evidence>
<dbReference type="InterPro" id="IPR015943">
    <property type="entry name" value="WD40/YVTN_repeat-like_dom_sf"/>
</dbReference>
<dbReference type="InterPro" id="IPR011123">
    <property type="entry name" value="Y_Y_Y"/>
</dbReference>
<dbReference type="InterPro" id="IPR013783">
    <property type="entry name" value="Ig-like_fold"/>
</dbReference>
<dbReference type="SMART" id="SM00267">
    <property type="entry name" value="GGDEF"/>
    <property type="match status" value="1"/>
</dbReference>
<dbReference type="EMBL" id="JAADJT010000021">
    <property type="protein sequence ID" value="NGZ88362.1"/>
    <property type="molecule type" value="Genomic_DNA"/>
</dbReference>
<dbReference type="Proteomes" id="UP000666369">
    <property type="component" value="Unassembled WGS sequence"/>
</dbReference>
<feature type="transmembrane region" description="Helical" evidence="2">
    <location>
        <begin position="810"/>
        <end position="830"/>
    </location>
</feature>
<evidence type="ECO:0000256" key="3">
    <source>
        <dbReference type="SAM" id="SignalP"/>
    </source>
</evidence>
<dbReference type="PROSITE" id="PS50887">
    <property type="entry name" value="GGDEF"/>
    <property type="match status" value="1"/>
</dbReference>
<dbReference type="Gene3D" id="2.130.10.10">
    <property type="entry name" value="YVTN repeat-like/Quinoprotein amine dehydrogenase"/>
    <property type="match status" value="3"/>
</dbReference>
<dbReference type="PANTHER" id="PTHR43547">
    <property type="entry name" value="TWO-COMPONENT HISTIDINE KINASE"/>
    <property type="match status" value="1"/>
</dbReference>
<evidence type="ECO:0000256" key="1">
    <source>
        <dbReference type="ARBA" id="ARBA00022553"/>
    </source>
</evidence>